<name>A0AAE4YAY2_9RHOB</name>
<keyword evidence="1" id="KW-0812">Transmembrane</keyword>
<proteinExistence type="predicted"/>
<accession>A0AAE4YAY2</accession>
<comment type="caution">
    <text evidence="2">The sequence shown here is derived from an EMBL/GenBank/DDBJ whole genome shotgun (WGS) entry which is preliminary data.</text>
</comment>
<sequence>MAARLFRFGLAVIFVAAGLALAFGYDRMGQRAEVLGLPLALRVPAGLWQVAAGVFLMIPGRLGYGALMGLLASGAAVAAHFAVLGLDSAPPALALAVICAVLALRHRADLRR</sequence>
<evidence type="ECO:0000313" key="2">
    <source>
        <dbReference type="EMBL" id="NBZ88106.1"/>
    </source>
</evidence>
<organism evidence="2 3">
    <name type="scientific">Stagnihabitans tardus</name>
    <dbReference type="NCBI Taxonomy" id="2699202"/>
    <lineage>
        <taxon>Bacteria</taxon>
        <taxon>Pseudomonadati</taxon>
        <taxon>Pseudomonadota</taxon>
        <taxon>Alphaproteobacteria</taxon>
        <taxon>Rhodobacterales</taxon>
        <taxon>Paracoccaceae</taxon>
        <taxon>Stagnihabitans</taxon>
    </lineage>
</organism>
<evidence type="ECO:0008006" key="4">
    <source>
        <dbReference type="Google" id="ProtNLM"/>
    </source>
</evidence>
<feature type="transmembrane region" description="Helical" evidence="1">
    <location>
        <begin position="64"/>
        <end position="83"/>
    </location>
</feature>
<evidence type="ECO:0000313" key="3">
    <source>
        <dbReference type="Proteomes" id="UP001193501"/>
    </source>
</evidence>
<evidence type="ECO:0000256" key="1">
    <source>
        <dbReference type="SAM" id="Phobius"/>
    </source>
</evidence>
<reference evidence="2" key="1">
    <citation type="submission" date="2020-01" db="EMBL/GenBank/DDBJ databases">
        <authorList>
            <person name="Chen W.-M."/>
        </authorList>
    </citation>
    <scope>NUCLEOTIDE SEQUENCE</scope>
    <source>
        <strain evidence="2">CYK-10</strain>
    </source>
</reference>
<keyword evidence="1" id="KW-0472">Membrane</keyword>
<dbReference type="AlphaFoldDB" id="A0AAE4YAY2"/>
<dbReference type="EMBL" id="JAABNR010000009">
    <property type="protein sequence ID" value="NBZ88106.1"/>
    <property type="molecule type" value="Genomic_DNA"/>
</dbReference>
<dbReference type="RefSeq" id="WP_168774912.1">
    <property type="nucleotide sequence ID" value="NZ_JAABNR010000009.1"/>
</dbReference>
<keyword evidence="1" id="KW-1133">Transmembrane helix</keyword>
<dbReference type="Proteomes" id="UP001193501">
    <property type="component" value="Unassembled WGS sequence"/>
</dbReference>
<protein>
    <recommendedName>
        <fullName evidence="4">DoxX-like family protein</fullName>
    </recommendedName>
</protein>
<feature type="transmembrane region" description="Helical" evidence="1">
    <location>
        <begin position="34"/>
        <end position="57"/>
    </location>
</feature>
<keyword evidence="3" id="KW-1185">Reference proteome</keyword>
<gene>
    <name evidence="2" type="ORF">GV832_11000</name>
</gene>
<feature type="transmembrane region" description="Helical" evidence="1">
    <location>
        <begin position="89"/>
        <end position="106"/>
    </location>
</feature>